<dbReference type="PANTHER" id="PTHR24082">
    <property type="entry name" value="NUCLEAR HORMONE RECEPTOR"/>
    <property type="match status" value="1"/>
</dbReference>
<dbReference type="PROSITE" id="PS51843">
    <property type="entry name" value="NR_LBD"/>
    <property type="match status" value="1"/>
</dbReference>
<keyword evidence="8" id="KW-0675">Receptor</keyword>
<evidence type="ECO:0000256" key="5">
    <source>
        <dbReference type="ARBA" id="ARBA00023015"/>
    </source>
</evidence>
<keyword evidence="5" id="KW-0805">Transcription regulation</keyword>
<dbReference type="SMART" id="SM00399">
    <property type="entry name" value="ZnF_C4"/>
    <property type="match status" value="1"/>
</dbReference>
<sequence length="1011" mass="109109">MPHGAIPFPFGDCRICNDKATGVHYGVATCEGCKGFYKRSIPKGDKYRCYFGGKCVISPENRNRCKACRFRKCLEQGMAVDAVKMGRIPKVEKERALEQAAAERHGVGEMLLHDESNAGCKPDKFTSPAPQQGDRKSCPLKRSSGSMEISGTNRPAGVVEKNEGSPGEPQAKRAAAGGSLGAGAPSFSPLDGRGEDSLQGMERHQGVVTHGGQGHQQHMALYSSHPPRGSRIPQSYSPQDPTGFSHQVDRGNSSPVGNSHLDSGCRISNEGYLNGSAALTNGMDSDGSLSGGDCWSGANNTRTRTVMIKTETDTENPGQTISGGVGCQAGGAQRSAYSPGLIKMLFNQVMQSENSNQREKMMKKLARSCSQEGLSSRLELLQSVVTMGSSVLPADAALHENVCSSQGSSLRGSPPSCGYNNLSLTTHSGMSVAPELQALTTYAKPVVSLTASTASGYPVGSVGQGEVFGQQEANQGHGQEFSGALYNGGGSPGGLPQHHLQVSSEIAQLGQTGSNNLSRIPGHALPANGASHAAFGHHSFSDIPSGQQFHSPPNQMFQNGPGGATRAYAANAMHNQQEGSFREEHLYMGVQSGASKSPSDDFAHVASHFSSIGHQPEQASEVTRPSSLDSSGPPSVREYTHFRSPDLPATQIMDQLSIPISASKEYIDLNSLCKEDQSRDKDEVLSYDGLSSVSSSDNIQMSGSLPEDLDVELDETVQTLENSIYTHFGLGLKIKQRELYYQKKRETGSPDLPCHPLDKLWGVLMESVQINNQNIIGFCKSVPGFMDLDPADQEVLLKRAYYDIWMLTASQFFLDGESYLFLHDGTFYTRCLMEQVIGKENTRTLHVFTQQFNALRLSQVEVAILCCIQLTAPGHGFAFPLHSEGLCGALDLSKKRFRLKGDAVHRISVHGRRAGEDEWSDQPNLKNPQEIQTLNSYYLDLLVAVVTHNHPVTCSRVLVDIFRLIPLLADINRLQREIIANFSISSPVFEGQVDEDLGDVKLEPSATAAVE</sequence>
<dbReference type="AlphaFoldDB" id="A0ABD0KHQ9"/>
<evidence type="ECO:0008006" key="15">
    <source>
        <dbReference type="Google" id="ProtNLM"/>
    </source>
</evidence>
<feature type="region of interest" description="Disordered" evidence="10">
    <location>
        <begin position="613"/>
        <end position="636"/>
    </location>
</feature>
<dbReference type="InterPro" id="IPR000536">
    <property type="entry name" value="Nucl_hrmn_rcpt_lig-bd"/>
</dbReference>
<evidence type="ECO:0000313" key="13">
    <source>
        <dbReference type="EMBL" id="KAK7486709.1"/>
    </source>
</evidence>
<keyword evidence="9" id="KW-0539">Nucleus</keyword>
<dbReference type="PROSITE" id="PS51030">
    <property type="entry name" value="NUCLEAR_REC_DBD_2"/>
    <property type="match status" value="1"/>
</dbReference>
<dbReference type="CDD" id="cd06916">
    <property type="entry name" value="NR_DBD_like"/>
    <property type="match status" value="1"/>
</dbReference>
<dbReference type="SMART" id="SM00430">
    <property type="entry name" value="HOLI"/>
    <property type="match status" value="1"/>
</dbReference>
<evidence type="ECO:0000256" key="2">
    <source>
        <dbReference type="ARBA" id="ARBA00022723"/>
    </source>
</evidence>
<dbReference type="Pfam" id="PF00105">
    <property type="entry name" value="zf-C4"/>
    <property type="match status" value="1"/>
</dbReference>
<name>A0ABD0KHQ9_9CAEN</name>
<keyword evidence="14" id="KW-1185">Reference proteome</keyword>
<organism evidence="13 14">
    <name type="scientific">Batillaria attramentaria</name>
    <dbReference type="NCBI Taxonomy" id="370345"/>
    <lineage>
        <taxon>Eukaryota</taxon>
        <taxon>Metazoa</taxon>
        <taxon>Spiralia</taxon>
        <taxon>Lophotrochozoa</taxon>
        <taxon>Mollusca</taxon>
        <taxon>Gastropoda</taxon>
        <taxon>Caenogastropoda</taxon>
        <taxon>Sorbeoconcha</taxon>
        <taxon>Cerithioidea</taxon>
        <taxon>Batillariidae</taxon>
        <taxon>Batillaria</taxon>
    </lineage>
</organism>
<keyword evidence="6" id="KW-0238">DNA-binding</keyword>
<protein>
    <recommendedName>
        <fullName evidence="15">Nuclear receptor domain-containing protein</fullName>
    </recommendedName>
</protein>
<comment type="similarity">
    <text evidence="1">Belongs to the nuclear hormone receptor family.</text>
</comment>
<evidence type="ECO:0000256" key="10">
    <source>
        <dbReference type="SAM" id="MobiDB-lite"/>
    </source>
</evidence>
<feature type="region of interest" description="Disordered" evidence="10">
    <location>
        <begin position="117"/>
        <end position="198"/>
    </location>
</feature>
<comment type="caution">
    <text evidence="13">The sequence shown here is derived from an EMBL/GenBank/DDBJ whole genome shotgun (WGS) entry which is preliminary data.</text>
</comment>
<dbReference type="PRINTS" id="PR00047">
    <property type="entry name" value="STROIDFINGER"/>
</dbReference>
<dbReference type="InterPro" id="IPR035500">
    <property type="entry name" value="NHR-like_dom_sf"/>
</dbReference>
<dbReference type="InterPro" id="IPR050234">
    <property type="entry name" value="Nuclear_hormone_rcpt_NR1"/>
</dbReference>
<reference evidence="13 14" key="1">
    <citation type="journal article" date="2023" name="Sci. Data">
        <title>Genome assembly of the Korean intertidal mud-creeper Batillaria attramentaria.</title>
        <authorList>
            <person name="Patra A.K."/>
            <person name="Ho P.T."/>
            <person name="Jun S."/>
            <person name="Lee S.J."/>
            <person name="Kim Y."/>
            <person name="Won Y.J."/>
        </authorList>
    </citation>
    <scope>NUCLEOTIDE SEQUENCE [LARGE SCALE GENOMIC DNA]</scope>
    <source>
        <strain evidence="13">Wonlab-2016</strain>
    </source>
</reference>
<evidence type="ECO:0000256" key="3">
    <source>
        <dbReference type="ARBA" id="ARBA00022771"/>
    </source>
</evidence>
<evidence type="ECO:0000259" key="11">
    <source>
        <dbReference type="PROSITE" id="PS51030"/>
    </source>
</evidence>
<feature type="domain" description="Nuclear receptor" evidence="11">
    <location>
        <begin position="10"/>
        <end position="85"/>
    </location>
</feature>
<evidence type="ECO:0000256" key="9">
    <source>
        <dbReference type="ARBA" id="ARBA00023242"/>
    </source>
</evidence>
<gene>
    <name evidence="13" type="ORF">BaRGS_00022110</name>
</gene>
<proteinExistence type="inferred from homology"/>
<dbReference type="SUPFAM" id="SSF57716">
    <property type="entry name" value="Glucocorticoid receptor-like (DNA-binding domain)"/>
    <property type="match status" value="1"/>
</dbReference>
<evidence type="ECO:0000256" key="8">
    <source>
        <dbReference type="ARBA" id="ARBA00023170"/>
    </source>
</evidence>
<feature type="compositionally biased region" description="Polar residues" evidence="10">
    <location>
        <begin position="613"/>
        <end position="633"/>
    </location>
</feature>
<dbReference type="SUPFAM" id="SSF48508">
    <property type="entry name" value="Nuclear receptor ligand-binding domain"/>
    <property type="match status" value="1"/>
</dbReference>
<dbReference type="Gene3D" id="1.10.565.10">
    <property type="entry name" value="Retinoid X Receptor"/>
    <property type="match status" value="1"/>
</dbReference>
<dbReference type="EMBL" id="JACVVK020000175">
    <property type="protein sequence ID" value="KAK7486709.1"/>
    <property type="molecule type" value="Genomic_DNA"/>
</dbReference>
<accession>A0ABD0KHQ9</accession>
<dbReference type="InterPro" id="IPR013088">
    <property type="entry name" value="Znf_NHR/GATA"/>
</dbReference>
<keyword evidence="4" id="KW-0862">Zinc</keyword>
<dbReference type="GO" id="GO:0008270">
    <property type="term" value="F:zinc ion binding"/>
    <property type="evidence" value="ECO:0007669"/>
    <property type="project" value="UniProtKB-KW"/>
</dbReference>
<dbReference type="InterPro" id="IPR001628">
    <property type="entry name" value="Znf_hrmn_rcpt"/>
</dbReference>
<evidence type="ECO:0000259" key="12">
    <source>
        <dbReference type="PROSITE" id="PS51843"/>
    </source>
</evidence>
<dbReference type="Gene3D" id="3.30.50.10">
    <property type="entry name" value="Erythroid Transcription Factor GATA-1, subunit A"/>
    <property type="match status" value="1"/>
</dbReference>
<evidence type="ECO:0000256" key="1">
    <source>
        <dbReference type="ARBA" id="ARBA00005993"/>
    </source>
</evidence>
<evidence type="ECO:0000256" key="4">
    <source>
        <dbReference type="ARBA" id="ARBA00022833"/>
    </source>
</evidence>
<feature type="region of interest" description="Disordered" evidence="10">
    <location>
        <begin position="224"/>
        <end position="251"/>
    </location>
</feature>
<evidence type="ECO:0000313" key="14">
    <source>
        <dbReference type="Proteomes" id="UP001519460"/>
    </source>
</evidence>
<dbReference type="Proteomes" id="UP001519460">
    <property type="component" value="Unassembled WGS sequence"/>
</dbReference>
<feature type="compositionally biased region" description="Polar residues" evidence="10">
    <location>
        <begin position="143"/>
        <end position="153"/>
    </location>
</feature>
<keyword evidence="2" id="KW-0479">Metal-binding</keyword>
<evidence type="ECO:0000256" key="7">
    <source>
        <dbReference type="ARBA" id="ARBA00023163"/>
    </source>
</evidence>
<evidence type="ECO:0000256" key="6">
    <source>
        <dbReference type="ARBA" id="ARBA00023125"/>
    </source>
</evidence>
<feature type="domain" description="NR LBD" evidence="12">
    <location>
        <begin position="712"/>
        <end position="1001"/>
    </location>
</feature>
<keyword evidence="3" id="KW-0863">Zinc-finger</keyword>
<feature type="compositionally biased region" description="Polar residues" evidence="10">
    <location>
        <begin position="232"/>
        <end position="251"/>
    </location>
</feature>
<dbReference type="PANTHER" id="PTHR24082:SF473">
    <property type="entry name" value="ECDYSONE-INDUCED PROTEIN 75B, ISOFORM B"/>
    <property type="match status" value="1"/>
</dbReference>
<dbReference type="FunFam" id="3.30.50.10:FF:000030">
    <property type="entry name" value="Nuclear Hormone Receptor family"/>
    <property type="match status" value="1"/>
</dbReference>
<keyword evidence="7" id="KW-0804">Transcription</keyword>
<dbReference type="GO" id="GO:0003677">
    <property type="term" value="F:DNA binding"/>
    <property type="evidence" value="ECO:0007669"/>
    <property type="project" value="UniProtKB-KW"/>
</dbReference>
<feature type="region of interest" description="Disordered" evidence="10">
    <location>
        <begin position="475"/>
        <end position="497"/>
    </location>
</feature>